<name>A0AAQ3QK25_9LILI</name>
<accession>A0AAQ3QK25</accession>
<dbReference type="AlphaFoldDB" id="A0AAQ3QK25"/>
<dbReference type="Proteomes" id="UP001327560">
    <property type="component" value="Chromosome 6"/>
</dbReference>
<evidence type="ECO:0000313" key="2">
    <source>
        <dbReference type="EMBL" id="WOL10995.1"/>
    </source>
</evidence>
<evidence type="ECO:0000256" key="1">
    <source>
        <dbReference type="SAM" id="MobiDB-lite"/>
    </source>
</evidence>
<dbReference type="EMBL" id="CP136895">
    <property type="protein sequence ID" value="WOL10995.1"/>
    <property type="molecule type" value="Genomic_DNA"/>
</dbReference>
<proteinExistence type="predicted"/>
<feature type="compositionally biased region" description="Polar residues" evidence="1">
    <location>
        <begin position="178"/>
        <end position="189"/>
    </location>
</feature>
<reference evidence="2 3" key="1">
    <citation type="submission" date="2023-10" db="EMBL/GenBank/DDBJ databases">
        <title>Chromosome-scale genome assembly provides insights into flower coloration mechanisms of Canna indica.</title>
        <authorList>
            <person name="Li C."/>
        </authorList>
    </citation>
    <scope>NUCLEOTIDE SEQUENCE [LARGE SCALE GENOMIC DNA]</scope>
    <source>
        <tissue evidence="2">Flower</tissue>
    </source>
</reference>
<feature type="region of interest" description="Disordered" evidence="1">
    <location>
        <begin position="170"/>
        <end position="189"/>
    </location>
</feature>
<feature type="region of interest" description="Disordered" evidence="1">
    <location>
        <begin position="1"/>
        <end position="44"/>
    </location>
</feature>
<feature type="compositionally biased region" description="Polar residues" evidence="1">
    <location>
        <begin position="20"/>
        <end position="44"/>
    </location>
</feature>
<sequence>MPPHSEGAPRERPAPLPPDKSSSLIANPSSDERPSLQQGKHSASPLSWAQLLRDDVSGYSQVCLNPTLQKIQNSTSDRVHFSSDQLRSWGHPWEASLIGKFFDSVSKEKVYASDVSKTPDPNVHDKCSTLISDLNMADSFSRSTSGSIHDSMKDLAPEPLCGQWVLVSRGRQNRRQSVEASQSEGNKGT</sequence>
<keyword evidence="3" id="KW-1185">Reference proteome</keyword>
<gene>
    <name evidence="2" type="ORF">Cni_G19756</name>
</gene>
<protein>
    <submittedName>
        <fullName evidence="2">Uncharacterized protein</fullName>
    </submittedName>
</protein>
<organism evidence="2 3">
    <name type="scientific">Canna indica</name>
    <name type="common">Indian-shot</name>
    <dbReference type="NCBI Taxonomy" id="4628"/>
    <lineage>
        <taxon>Eukaryota</taxon>
        <taxon>Viridiplantae</taxon>
        <taxon>Streptophyta</taxon>
        <taxon>Embryophyta</taxon>
        <taxon>Tracheophyta</taxon>
        <taxon>Spermatophyta</taxon>
        <taxon>Magnoliopsida</taxon>
        <taxon>Liliopsida</taxon>
        <taxon>Zingiberales</taxon>
        <taxon>Cannaceae</taxon>
        <taxon>Canna</taxon>
    </lineage>
</organism>
<evidence type="ECO:0000313" key="3">
    <source>
        <dbReference type="Proteomes" id="UP001327560"/>
    </source>
</evidence>